<keyword evidence="7" id="KW-0807">Transducer</keyword>
<keyword evidence="11" id="KW-1185">Reference proteome</keyword>
<evidence type="ECO:0000256" key="2">
    <source>
        <dbReference type="ARBA" id="ARBA00022692"/>
    </source>
</evidence>
<organism evidence="10 11">
    <name type="scientific">Aquarana catesbeiana</name>
    <name type="common">American bullfrog</name>
    <name type="synonym">Rana catesbeiana</name>
    <dbReference type="NCBI Taxonomy" id="8400"/>
    <lineage>
        <taxon>Eukaryota</taxon>
        <taxon>Metazoa</taxon>
        <taxon>Chordata</taxon>
        <taxon>Craniata</taxon>
        <taxon>Vertebrata</taxon>
        <taxon>Euteleostomi</taxon>
        <taxon>Amphibia</taxon>
        <taxon>Batrachia</taxon>
        <taxon>Anura</taxon>
        <taxon>Neobatrachia</taxon>
        <taxon>Ranoidea</taxon>
        <taxon>Ranidae</taxon>
        <taxon>Aquarana</taxon>
    </lineage>
</organism>
<keyword evidence="2 8" id="KW-0812">Transmembrane</keyword>
<feature type="transmembrane region" description="Helical" evidence="8">
    <location>
        <begin position="22"/>
        <end position="47"/>
    </location>
</feature>
<feature type="non-terminal residue" evidence="10">
    <location>
        <position position="215"/>
    </location>
</feature>
<dbReference type="PRINTS" id="PR00237">
    <property type="entry name" value="GPCRRHODOPSN"/>
</dbReference>
<dbReference type="InterPro" id="IPR017452">
    <property type="entry name" value="GPCR_Rhodpsn_7TM"/>
</dbReference>
<evidence type="ECO:0000256" key="1">
    <source>
        <dbReference type="ARBA" id="ARBA00004141"/>
    </source>
</evidence>
<evidence type="ECO:0000259" key="9">
    <source>
        <dbReference type="PROSITE" id="PS50262"/>
    </source>
</evidence>
<keyword evidence="3 8" id="KW-1133">Transmembrane helix</keyword>
<gene>
    <name evidence="10" type="ORF">AB205_0208890</name>
</gene>
<keyword evidence="5 8" id="KW-0472">Membrane</keyword>
<keyword evidence="4" id="KW-0297">G-protein coupled receptor</keyword>
<dbReference type="Gene3D" id="1.20.1070.10">
    <property type="entry name" value="Rhodopsin 7-helix transmembrane proteins"/>
    <property type="match status" value="2"/>
</dbReference>
<evidence type="ECO:0000256" key="6">
    <source>
        <dbReference type="ARBA" id="ARBA00023170"/>
    </source>
</evidence>
<evidence type="ECO:0000256" key="7">
    <source>
        <dbReference type="ARBA" id="ARBA00023224"/>
    </source>
</evidence>
<evidence type="ECO:0000313" key="11">
    <source>
        <dbReference type="Proteomes" id="UP000228934"/>
    </source>
</evidence>
<feature type="transmembrane region" description="Helical" evidence="8">
    <location>
        <begin position="59"/>
        <end position="78"/>
    </location>
</feature>
<evidence type="ECO:0000313" key="10">
    <source>
        <dbReference type="EMBL" id="PIO40733.1"/>
    </source>
</evidence>
<evidence type="ECO:0000256" key="3">
    <source>
        <dbReference type="ARBA" id="ARBA00022989"/>
    </source>
</evidence>
<dbReference type="GO" id="GO:0016020">
    <property type="term" value="C:membrane"/>
    <property type="evidence" value="ECO:0007669"/>
    <property type="project" value="UniProtKB-SubCell"/>
</dbReference>
<dbReference type="InterPro" id="IPR000725">
    <property type="entry name" value="Olfact_rcpt"/>
</dbReference>
<protein>
    <recommendedName>
        <fullName evidence="9">G-protein coupled receptors family 1 profile domain-containing protein</fullName>
    </recommendedName>
</protein>
<dbReference type="EMBL" id="KV923883">
    <property type="protein sequence ID" value="PIO40733.1"/>
    <property type="molecule type" value="Genomic_DNA"/>
</dbReference>
<dbReference type="Pfam" id="PF13853">
    <property type="entry name" value="7tm_4"/>
    <property type="match status" value="2"/>
</dbReference>
<keyword evidence="6" id="KW-0675">Receptor</keyword>
<dbReference type="AlphaFoldDB" id="A0A2G9SMQ2"/>
<sequence>MYTQNQSTVTEFILLGLSMDPFIQVLLFHIFLVVYLSSLTGNLLLLLAVRTDKRLHTSMYFFLSSLSFVDICFTSSVVPKTLANFLSPKKSISFTGCAVHDTSAIKNLIRVFLPFMLFIPLSLILISYIRIITAIMKISLGRNKAFSTCISHLVVVVIFYGTSIFVYGKPENAVTEDTDKKVAVFYMVITPMINPLIYSLRNKDVQKAMKSLIRA</sequence>
<dbReference type="GO" id="GO:0004984">
    <property type="term" value="F:olfactory receptor activity"/>
    <property type="evidence" value="ECO:0007669"/>
    <property type="project" value="InterPro"/>
</dbReference>
<proteinExistence type="predicted"/>
<dbReference type="GO" id="GO:0004930">
    <property type="term" value="F:G protein-coupled receptor activity"/>
    <property type="evidence" value="ECO:0007669"/>
    <property type="project" value="UniProtKB-KW"/>
</dbReference>
<dbReference type="SUPFAM" id="SSF81321">
    <property type="entry name" value="Family A G protein-coupled receptor-like"/>
    <property type="match status" value="1"/>
</dbReference>
<dbReference type="PROSITE" id="PS50262">
    <property type="entry name" value="G_PROTEIN_RECEP_F1_2"/>
    <property type="match status" value="1"/>
</dbReference>
<dbReference type="PANTHER" id="PTHR48018">
    <property type="entry name" value="OLFACTORY RECEPTOR"/>
    <property type="match status" value="1"/>
</dbReference>
<feature type="transmembrane region" description="Helical" evidence="8">
    <location>
        <begin position="111"/>
        <end position="133"/>
    </location>
</feature>
<evidence type="ECO:0000256" key="4">
    <source>
        <dbReference type="ARBA" id="ARBA00023040"/>
    </source>
</evidence>
<evidence type="ECO:0000256" key="8">
    <source>
        <dbReference type="SAM" id="Phobius"/>
    </source>
</evidence>
<name>A0A2G9SMQ2_AQUCT</name>
<dbReference type="InterPro" id="IPR000276">
    <property type="entry name" value="GPCR_Rhodpsn"/>
</dbReference>
<feature type="transmembrane region" description="Helical" evidence="8">
    <location>
        <begin position="145"/>
        <end position="167"/>
    </location>
</feature>
<dbReference type="OrthoDB" id="6147321at2759"/>
<evidence type="ECO:0000256" key="5">
    <source>
        <dbReference type="ARBA" id="ARBA00023136"/>
    </source>
</evidence>
<accession>A0A2G9SMQ2</accession>
<comment type="subcellular location">
    <subcellularLocation>
        <location evidence="1">Membrane</location>
        <topology evidence="1">Multi-pass membrane protein</topology>
    </subcellularLocation>
</comment>
<dbReference type="Proteomes" id="UP000228934">
    <property type="component" value="Unassembled WGS sequence"/>
</dbReference>
<reference evidence="11" key="1">
    <citation type="journal article" date="2017" name="Nat. Commun.">
        <title>The North American bullfrog draft genome provides insight into hormonal regulation of long noncoding RNA.</title>
        <authorList>
            <person name="Hammond S.A."/>
            <person name="Warren R.L."/>
            <person name="Vandervalk B.P."/>
            <person name="Kucuk E."/>
            <person name="Khan H."/>
            <person name="Gibb E.A."/>
            <person name="Pandoh P."/>
            <person name="Kirk H."/>
            <person name="Zhao Y."/>
            <person name="Jones M."/>
            <person name="Mungall A.J."/>
            <person name="Coope R."/>
            <person name="Pleasance S."/>
            <person name="Moore R.A."/>
            <person name="Holt R.A."/>
            <person name="Round J.M."/>
            <person name="Ohora S."/>
            <person name="Walle B.V."/>
            <person name="Veldhoen N."/>
            <person name="Helbing C.C."/>
            <person name="Birol I."/>
        </authorList>
    </citation>
    <scope>NUCLEOTIDE SEQUENCE [LARGE SCALE GENOMIC DNA]</scope>
</reference>
<feature type="transmembrane region" description="Helical" evidence="8">
    <location>
        <begin position="182"/>
        <end position="200"/>
    </location>
</feature>
<feature type="domain" description="G-protein coupled receptors family 1 profile" evidence="9">
    <location>
        <begin position="41"/>
        <end position="99"/>
    </location>
</feature>